<dbReference type="Pfam" id="PF00155">
    <property type="entry name" value="Aminotran_1_2"/>
    <property type="match status" value="1"/>
</dbReference>
<evidence type="ECO:0000256" key="5">
    <source>
        <dbReference type="ARBA" id="ARBA00022898"/>
    </source>
</evidence>
<evidence type="ECO:0000313" key="9">
    <source>
        <dbReference type="Proteomes" id="UP000029844"/>
    </source>
</evidence>
<dbReference type="PROSITE" id="PS00105">
    <property type="entry name" value="AA_TRANSFER_CLASS_1"/>
    <property type="match status" value="1"/>
</dbReference>
<dbReference type="CDD" id="cd00609">
    <property type="entry name" value="AAT_like"/>
    <property type="match status" value="1"/>
</dbReference>
<protein>
    <recommendedName>
        <fullName evidence="6">Aminotransferase</fullName>
        <ecNumber evidence="6">2.6.1.-</ecNumber>
    </recommendedName>
</protein>
<dbReference type="NCBIfam" id="NF004975">
    <property type="entry name" value="PRK06348.1"/>
    <property type="match status" value="1"/>
</dbReference>
<dbReference type="Gene3D" id="3.90.1150.10">
    <property type="entry name" value="Aspartate Aminotransferase, domain 1"/>
    <property type="match status" value="1"/>
</dbReference>
<evidence type="ECO:0000256" key="2">
    <source>
        <dbReference type="ARBA" id="ARBA00007441"/>
    </source>
</evidence>
<feature type="domain" description="Aminotransferase class I/classII large" evidence="7">
    <location>
        <begin position="30"/>
        <end position="377"/>
    </location>
</feature>
<dbReference type="InterPro" id="IPR050596">
    <property type="entry name" value="AspAT/PAT-like"/>
</dbReference>
<keyword evidence="9" id="KW-1185">Reference proteome</keyword>
<dbReference type="GO" id="GO:0030170">
    <property type="term" value="F:pyridoxal phosphate binding"/>
    <property type="evidence" value="ECO:0007669"/>
    <property type="project" value="InterPro"/>
</dbReference>
<organism evidence="8 9">
    <name type="scientific">Listeria booriae</name>
    <dbReference type="NCBI Taxonomy" id="1552123"/>
    <lineage>
        <taxon>Bacteria</taxon>
        <taxon>Bacillati</taxon>
        <taxon>Bacillota</taxon>
        <taxon>Bacilli</taxon>
        <taxon>Bacillales</taxon>
        <taxon>Listeriaceae</taxon>
        <taxon>Listeria</taxon>
    </lineage>
</organism>
<dbReference type="FunFam" id="3.40.640.10:FF:000033">
    <property type="entry name" value="Aspartate aminotransferase"/>
    <property type="match status" value="1"/>
</dbReference>
<evidence type="ECO:0000256" key="3">
    <source>
        <dbReference type="ARBA" id="ARBA00022576"/>
    </source>
</evidence>
<evidence type="ECO:0000256" key="1">
    <source>
        <dbReference type="ARBA" id="ARBA00001933"/>
    </source>
</evidence>
<dbReference type="GO" id="GO:0008483">
    <property type="term" value="F:transaminase activity"/>
    <property type="evidence" value="ECO:0007669"/>
    <property type="project" value="UniProtKB-KW"/>
</dbReference>
<keyword evidence="5" id="KW-0663">Pyridoxal phosphate</keyword>
<dbReference type="GeneID" id="58715958"/>
<dbReference type="InterPro" id="IPR004838">
    <property type="entry name" value="NHTrfase_class1_PyrdxlP-BS"/>
</dbReference>
<dbReference type="OrthoDB" id="9802328at2"/>
<dbReference type="EC" id="2.6.1.-" evidence="6"/>
<proteinExistence type="inferred from homology"/>
<comment type="cofactor">
    <cofactor evidence="1 6">
        <name>pyridoxal 5'-phosphate</name>
        <dbReference type="ChEBI" id="CHEBI:597326"/>
    </cofactor>
</comment>
<dbReference type="InterPro" id="IPR015421">
    <property type="entry name" value="PyrdxlP-dep_Trfase_major"/>
</dbReference>
<dbReference type="PANTHER" id="PTHR46383">
    <property type="entry name" value="ASPARTATE AMINOTRANSFERASE"/>
    <property type="match status" value="1"/>
</dbReference>
<accession>A0A099WIJ3</accession>
<dbReference type="AlphaFoldDB" id="A0A099WIJ3"/>
<dbReference type="RefSeq" id="WP_036083167.1">
    <property type="nucleotide sequence ID" value="NZ_CBCSHQ010000002.1"/>
</dbReference>
<dbReference type="InterPro" id="IPR015424">
    <property type="entry name" value="PyrdxlP-dep_Trfase"/>
</dbReference>
<name>A0A099WIJ3_9LIST</name>
<reference evidence="8 9" key="1">
    <citation type="submission" date="2014-05" db="EMBL/GenBank/DDBJ databases">
        <title>Novel Listeriaceae from food processing environments.</title>
        <authorList>
            <person name="den Bakker H.C."/>
        </authorList>
    </citation>
    <scope>NUCLEOTIDE SEQUENCE [LARGE SCALE GENOMIC DNA]</scope>
    <source>
        <strain evidence="8 9">FSL A5-0281</strain>
    </source>
</reference>
<dbReference type="EMBL" id="JNFA01000001">
    <property type="protein sequence ID" value="KGL45539.1"/>
    <property type="molecule type" value="Genomic_DNA"/>
</dbReference>
<dbReference type="SUPFAM" id="SSF53383">
    <property type="entry name" value="PLP-dependent transferases"/>
    <property type="match status" value="1"/>
</dbReference>
<dbReference type="Proteomes" id="UP000029844">
    <property type="component" value="Unassembled WGS sequence"/>
</dbReference>
<gene>
    <name evidence="8" type="ORF">EP57_00645</name>
</gene>
<keyword evidence="4 6" id="KW-0808">Transferase</keyword>
<evidence type="ECO:0000259" key="7">
    <source>
        <dbReference type="Pfam" id="PF00155"/>
    </source>
</evidence>
<dbReference type="GO" id="GO:0006520">
    <property type="term" value="P:amino acid metabolic process"/>
    <property type="evidence" value="ECO:0007669"/>
    <property type="project" value="InterPro"/>
</dbReference>
<comment type="caution">
    <text evidence="8">The sequence shown here is derived from an EMBL/GenBank/DDBJ whole genome shotgun (WGS) entry which is preliminary data.</text>
</comment>
<dbReference type="STRING" id="1552123.EP57_00645"/>
<keyword evidence="3 6" id="KW-0032">Aminotransferase</keyword>
<evidence type="ECO:0000313" key="8">
    <source>
        <dbReference type="EMBL" id="KGL45539.1"/>
    </source>
</evidence>
<sequence>MNASNLAKKYQQAPVNILSQITTIAKTTPNLIDFSIGDPDLITDQAIIEASFVDVRGGQTKYTEASGDIELLEAIANYYKRTYDLAFETNEIRATVGACHGMYLALQAIIDAGDEVIIHEPYFTPYKDQVLAAGGVPVFIPTYEKDDFAINLDILAAAITDKTKALILNSPNNPTGAVFSKEVFQKIAELAEKHNFYILSDEVYDGFSFQEKFTPMATFAPKHTITLGSLSKNFAMTGWRIGYMIAENYIIETVKSINEGITFSAPTPSQRAAIHALNGAEGFIPTVTKTFQERLEYVDKRVSEIPYLSMRPAKGTIYAFINISGSSMTSVPFCEYVLKETQVLLIPGLAFGDTGDNYVRLAATQSLDVLEEAFDRLVKLTF</sequence>
<dbReference type="eggNOG" id="COG0436">
    <property type="taxonomic scope" value="Bacteria"/>
</dbReference>
<evidence type="ECO:0000256" key="4">
    <source>
        <dbReference type="ARBA" id="ARBA00022679"/>
    </source>
</evidence>
<dbReference type="PANTHER" id="PTHR46383:SF1">
    <property type="entry name" value="ASPARTATE AMINOTRANSFERASE"/>
    <property type="match status" value="1"/>
</dbReference>
<dbReference type="InterPro" id="IPR004839">
    <property type="entry name" value="Aminotransferase_I/II_large"/>
</dbReference>
<dbReference type="InterPro" id="IPR015422">
    <property type="entry name" value="PyrdxlP-dep_Trfase_small"/>
</dbReference>
<evidence type="ECO:0000256" key="6">
    <source>
        <dbReference type="RuleBase" id="RU000481"/>
    </source>
</evidence>
<comment type="similarity">
    <text evidence="2 6">Belongs to the class-I pyridoxal-phosphate-dependent aminotransferase family.</text>
</comment>
<dbReference type="Gene3D" id="3.40.640.10">
    <property type="entry name" value="Type I PLP-dependent aspartate aminotransferase-like (Major domain)"/>
    <property type="match status" value="1"/>
</dbReference>